<organism evidence="2 3">
    <name type="scientific">Exocentrus adspersus</name>
    <dbReference type="NCBI Taxonomy" id="1586481"/>
    <lineage>
        <taxon>Eukaryota</taxon>
        <taxon>Metazoa</taxon>
        <taxon>Ecdysozoa</taxon>
        <taxon>Arthropoda</taxon>
        <taxon>Hexapoda</taxon>
        <taxon>Insecta</taxon>
        <taxon>Pterygota</taxon>
        <taxon>Neoptera</taxon>
        <taxon>Endopterygota</taxon>
        <taxon>Coleoptera</taxon>
        <taxon>Polyphaga</taxon>
        <taxon>Cucujiformia</taxon>
        <taxon>Chrysomeloidea</taxon>
        <taxon>Cerambycidae</taxon>
        <taxon>Lamiinae</taxon>
        <taxon>Acanthocinini</taxon>
        <taxon>Exocentrus</taxon>
    </lineage>
</organism>
<accession>A0AAV8VJD9</accession>
<feature type="domain" description="DUF5641" evidence="1">
    <location>
        <begin position="10"/>
        <end position="89"/>
    </location>
</feature>
<proteinExistence type="predicted"/>
<evidence type="ECO:0000259" key="1">
    <source>
        <dbReference type="Pfam" id="PF18701"/>
    </source>
</evidence>
<dbReference type="EMBL" id="JANEYG010000075">
    <property type="protein sequence ID" value="KAJ8914265.1"/>
    <property type="molecule type" value="Genomic_DNA"/>
</dbReference>
<protein>
    <recommendedName>
        <fullName evidence="1">DUF5641 domain-containing protein</fullName>
    </recommendedName>
</protein>
<gene>
    <name evidence="2" type="ORF">NQ315_010997</name>
</gene>
<name>A0AAV8VJD9_9CUCU</name>
<evidence type="ECO:0000313" key="2">
    <source>
        <dbReference type="EMBL" id="KAJ8914265.1"/>
    </source>
</evidence>
<dbReference type="InterPro" id="IPR040676">
    <property type="entry name" value="DUF5641"/>
</dbReference>
<dbReference type="PANTHER" id="PTHR47331">
    <property type="entry name" value="PHD-TYPE DOMAIN-CONTAINING PROTEIN"/>
    <property type="match status" value="1"/>
</dbReference>
<dbReference type="Proteomes" id="UP001159042">
    <property type="component" value="Unassembled WGS sequence"/>
</dbReference>
<comment type="caution">
    <text evidence="2">The sequence shown here is derived from an EMBL/GenBank/DDBJ whole genome shotgun (WGS) entry which is preliminary data.</text>
</comment>
<evidence type="ECO:0000313" key="3">
    <source>
        <dbReference type="Proteomes" id="UP001159042"/>
    </source>
</evidence>
<sequence>MAIATTPSPRLWSRWHKEYLHTLQQRQKWLKPTSSPILPGTLVLIKDDNTPPFKWQIGRIKSLHHGSDGIARVATVFTKQGSLKRPLKNM</sequence>
<reference evidence="2 3" key="1">
    <citation type="journal article" date="2023" name="Insect Mol. Biol.">
        <title>Genome sequencing provides insights into the evolution of gene families encoding plant cell wall-degrading enzymes in longhorned beetles.</title>
        <authorList>
            <person name="Shin N.R."/>
            <person name="Okamura Y."/>
            <person name="Kirsch R."/>
            <person name="Pauchet Y."/>
        </authorList>
    </citation>
    <scope>NUCLEOTIDE SEQUENCE [LARGE SCALE GENOMIC DNA]</scope>
    <source>
        <strain evidence="2">EAD_L_NR</strain>
    </source>
</reference>
<dbReference type="PANTHER" id="PTHR47331:SF1">
    <property type="entry name" value="GAG-LIKE PROTEIN"/>
    <property type="match status" value="1"/>
</dbReference>
<dbReference type="AlphaFoldDB" id="A0AAV8VJD9"/>
<dbReference type="Pfam" id="PF18701">
    <property type="entry name" value="DUF5641"/>
    <property type="match status" value="1"/>
</dbReference>
<keyword evidence="3" id="KW-1185">Reference proteome</keyword>